<accession>A0A8J2VIY9</accession>
<dbReference type="InterPro" id="IPR001940">
    <property type="entry name" value="Peptidase_S1C"/>
</dbReference>
<evidence type="ECO:0000256" key="2">
    <source>
        <dbReference type="ARBA" id="ARBA00022801"/>
    </source>
</evidence>
<evidence type="ECO:0000256" key="1">
    <source>
        <dbReference type="ARBA" id="ARBA00022670"/>
    </source>
</evidence>
<dbReference type="AlphaFoldDB" id="A0A8J2VIY9"/>
<dbReference type="InterPro" id="IPR051201">
    <property type="entry name" value="Chloro_Bact_Ser_Proteases"/>
</dbReference>
<dbReference type="GO" id="GO:0004252">
    <property type="term" value="F:serine-type endopeptidase activity"/>
    <property type="evidence" value="ECO:0007669"/>
    <property type="project" value="InterPro"/>
</dbReference>
<protein>
    <recommendedName>
        <fullName evidence="6">Trypsin-like peptidase domain-containing protein</fullName>
    </recommendedName>
</protein>
<dbReference type="RefSeq" id="WP_188648002.1">
    <property type="nucleotide sequence ID" value="NZ_BMHQ01000007.1"/>
</dbReference>
<evidence type="ECO:0000313" key="4">
    <source>
        <dbReference type="EMBL" id="GGE20238.1"/>
    </source>
</evidence>
<keyword evidence="3" id="KW-0720">Serine protease</keyword>
<dbReference type="EMBL" id="BMHQ01000007">
    <property type="protein sequence ID" value="GGE20238.1"/>
    <property type="molecule type" value="Genomic_DNA"/>
</dbReference>
<dbReference type="PANTHER" id="PTHR43343:SF3">
    <property type="entry name" value="PROTEASE DO-LIKE 8, CHLOROPLASTIC"/>
    <property type="match status" value="1"/>
</dbReference>
<evidence type="ECO:0000256" key="3">
    <source>
        <dbReference type="ARBA" id="ARBA00022825"/>
    </source>
</evidence>
<evidence type="ECO:0008006" key="6">
    <source>
        <dbReference type="Google" id="ProtNLM"/>
    </source>
</evidence>
<keyword evidence="2" id="KW-0378">Hydrolase</keyword>
<keyword evidence="5" id="KW-1185">Reference proteome</keyword>
<reference evidence="4" key="1">
    <citation type="journal article" date="2014" name="Int. J. Syst. Evol. Microbiol.">
        <title>Complete genome sequence of Corynebacterium casei LMG S-19264T (=DSM 44701T), isolated from a smear-ripened cheese.</title>
        <authorList>
            <consortium name="US DOE Joint Genome Institute (JGI-PGF)"/>
            <person name="Walter F."/>
            <person name="Albersmeier A."/>
            <person name="Kalinowski J."/>
            <person name="Ruckert C."/>
        </authorList>
    </citation>
    <scope>NUCLEOTIDE SEQUENCE</scope>
    <source>
        <strain evidence="4">CGMCC 1.15179</strain>
    </source>
</reference>
<reference evidence="4" key="2">
    <citation type="submission" date="2020-09" db="EMBL/GenBank/DDBJ databases">
        <authorList>
            <person name="Sun Q."/>
            <person name="Zhou Y."/>
        </authorList>
    </citation>
    <scope>NUCLEOTIDE SEQUENCE</scope>
    <source>
        <strain evidence="4">CGMCC 1.15179</strain>
    </source>
</reference>
<gene>
    <name evidence="4" type="ORF">GCM10011571_22730</name>
</gene>
<evidence type="ECO:0000313" key="5">
    <source>
        <dbReference type="Proteomes" id="UP000625210"/>
    </source>
</evidence>
<dbReference type="GO" id="GO:0006508">
    <property type="term" value="P:proteolysis"/>
    <property type="evidence" value="ECO:0007669"/>
    <property type="project" value="UniProtKB-KW"/>
</dbReference>
<dbReference type="PANTHER" id="PTHR43343">
    <property type="entry name" value="PEPTIDASE S12"/>
    <property type="match status" value="1"/>
</dbReference>
<comment type="caution">
    <text evidence="4">The sequence shown here is derived from an EMBL/GenBank/DDBJ whole genome shotgun (WGS) entry which is preliminary data.</text>
</comment>
<keyword evidence="1" id="KW-0645">Protease</keyword>
<organism evidence="4 5">
    <name type="scientific">Marinithermofilum abyssi</name>
    <dbReference type="NCBI Taxonomy" id="1571185"/>
    <lineage>
        <taxon>Bacteria</taxon>
        <taxon>Bacillati</taxon>
        <taxon>Bacillota</taxon>
        <taxon>Bacilli</taxon>
        <taxon>Bacillales</taxon>
        <taxon>Thermoactinomycetaceae</taxon>
        <taxon>Marinithermofilum</taxon>
    </lineage>
</organism>
<dbReference type="SUPFAM" id="SSF50494">
    <property type="entry name" value="Trypsin-like serine proteases"/>
    <property type="match status" value="1"/>
</dbReference>
<sequence length="236" mass="26122">MKRPPARRTEAFPSSSQHPANLFVQIVRRVRGGVVSILTEEKEEWNTPRSFLQQLFPELSQREPAPRHFGSGFVIHPAGYILTNEHVVKNNGKIQVHLYQDKQPHPARVVWRDDKRDLAVIQIRPSTPLKPLRLGSSKNAQVGEWVIAVGNPLGLDHTVTVGVISGKDRPLQAENRFFGNVIQTDAAINPGNSGGPLINILGEVIGINTLVAYPSQSISFAISIDDAKPMIHSYLK</sequence>
<dbReference type="Proteomes" id="UP000625210">
    <property type="component" value="Unassembled WGS sequence"/>
</dbReference>
<name>A0A8J2VIY9_9BACL</name>
<proteinExistence type="predicted"/>
<dbReference type="InterPro" id="IPR009003">
    <property type="entry name" value="Peptidase_S1_PA"/>
</dbReference>
<dbReference type="PRINTS" id="PR00834">
    <property type="entry name" value="PROTEASES2C"/>
</dbReference>
<dbReference type="Gene3D" id="2.40.10.120">
    <property type="match status" value="1"/>
</dbReference>
<dbReference type="Pfam" id="PF13365">
    <property type="entry name" value="Trypsin_2"/>
    <property type="match status" value="1"/>
</dbReference>